<evidence type="ECO:0000313" key="4">
    <source>
        <dbReference type="EMBL" id="GBG81338.1"/>
    </source>
</evidence>
<dbReference type="CDD" id="cd07383">
    <property type="entry name" value="MPP_Dcr2"/>
    <property type="match status" value="1"/>
</dbReference>
<comment type="caution">
    <text evidence="4">The sequence shown here is derived from an EMBL/GenBank/DDBJ whole genome shotgun (WGS) entry which is preliminary data.</text>
</comment>
<dbReference type="InterPro" id="IPR029052">
    <property type="entry name" value="Metallo-depent_PP-like"/>
</dbReference>
<dbReference type="InterPro" id="IPR004843">
    <property type="entry name" value="Calcineurin-like_PHP"/>
</dbReference>
<name>A0A388LGA9_CHABU</name>
<keyword evidence="5" id="KW-1185">Reference proteome</keyword>
<dbReference type="SUPFAM" id="SSF56300">
    <property type="entry name" value="Metallo-dependent phosphatases"/>
    <property type="match status" value="1"/>
</dbReference>
<dbReference type="PANTHER" id="PTHR32440">
    <property type="entry name" value="PHOSPHATASE DCR2-RELATED-RELATED"/>
    <property type="match status" value="1"/>
</dbReference>
<feature type="domain" description="Calcineurin-like phosphoesterase" evidence="3">
    <location>
        <begin position="45"/>
        <end position="140"/>
    </location>
</feature>
<organism evidence="4 5">
    <name type="scientific">Chara braunii</name>
    <name type="common">Braun's stonewort</name>
    <dbReference type="NCBI Taxonomy" id="69332"/>
    <lineage>
        <taxon>Eukaryota</taxon>
        <taxon>Viridiplantae</taxon>
        <taxon>Streptophyta</taxon>
        <taxon>Charophyceae</taxon>
        <taxon>Charales</taxon>
        <taxon>Characeae</taxon>
        <taxon>Chara</taxon>
    </lineage>
</organism>
<keyword evidence="2" id="KW-0732">Signal</keyword>
<gene>
    <name evidence="4" type="ORF">CBR_g32012</name>
</gene>
<dbReference type="Pfam" id="PF00149">
    <property type="entry name" value="Metallophos"/>
    <property type="match status" value="1"/>
</dbReference>
<dbReference type="GO" id="GO:0016788">
    <property type="term" value="F:hydrolase activity, acting on ester bonds"/>
    <property type="evidence" value="ECO:0007669"/>
    <property type="project" value="TreeGrafter"/>
</dbReference>
<evidence type="ECO:0000256" key="1">
    <source>
        <dbReference type="SAM" id="MobiDB-lite"/>
    </source>
</evidence>
<dbReference type="STRING" id="69332.A0A388LGA9"/>
<accession>A0A388LGA9</accession>
<dbReference type="OMA" id="HTNECCI"/>
<dbReference type="GO" id="GO:0005737">
    <property type="term" value="C:cytoplasm"/>
    <property type="evidence" value="ECO:0007669"/>
    <property type="project" value="TreeGrafter"/>
</dbReference>
<proteinExistence type="predicted"/>
<dbReference type="Gene3D" id="3.60.21.10">
    <property type="match status" value="1"/>
</dbReference>
<evidence type="ECO:0000313" key="5">
    <source>
        <dbReference type="Proteomes" id="UP000265515"/>
    </source>
</evidence>
<dbReference type="AlphaFoldDB" id="A0A388LGA9"/>
<dbReference type="Proteomes" id="UP000265515">
    <property type="component" value="Unassembled WGS sequence"/>
</dbReference>
<dbReference type="PANTHER" id="PTHR32440:SF0">
    <property type="entry name" value="PHOSPHATASE DCR2-RELATED"/>
    <property type="match status" value="1"/>
</dbReference>
<feature type="region of interest" description="Disordered" evidence="1">
    <location>
        <begin position="450"/>
        <end position="496"/>
    </location>
</feature>
<reference evidence="4 5" key="1">
    <citation type="journal article" date="2018" name="Cell">
        <title>The Chara Genome: Secondary Complexity and Implications for Plant Terrestrialization.</title>
        <authorList>
            <person name="Nishiyama T."/>
            <person name="Sakayama H."/>
            <person name="Vries J.D."/>
            <person name="Buschmann H."/>
            <person name="Saint-Marcoux D."/>
            <person name="Ullrich K.K."/>
            <person name="Haas F.B."/>
            <person name="Vanderstraeten L."/>
            <person name="Becker D."/>
            <person name="Lang D."/>
            <person name="Vosolsobe S."/>
            <person name="Rombauts S."/>
            <person name="Wilhelmsson P.K.I."/>
            <person name="Janitza P."/>
            <person name="Kern R."/>
            <person name="Heyl A."/>
            <person name="Rumpler F."/>
            <person name="Villalobos L.I.A.C."/>
            <person name="Clay J.M."/>
            <person name="Skokan R."/>
            <person name="Toyoda A."/>
            <person name="Suzuki Y."/>
            <person name="Kagoshima H."/>
            <person name="Schijlen E."/>
            <person name="Tajeshwar N."/>
            <person name="Catarino B."/>
            <person name="Hetherington A.J."/>
            <person name="Saltykova A."/>
            <person name="Bonnot C."/>
            <person name="Breuninger H."/>
            <person name="Symeonidi A."/>
            <person name="Radhakrishnan G.V."/>
            <person name="Van Nieuwerburgh F."/>
            <person name="Deforce D."/>
            <person name="Chang C."/>
            <person name="Karol K.G."/>
            <person name="Hedrich R."/>
            <person name="Ulvskov P."/>
            <person name="Glockner G."/>
            <person name="Delwiche C.F."/>
            <person name="Petrasek J."/>
            <person name="Van de Peer Y."/>
            <person name="Friml J."/>
            <person name="Beilby M."/>
            <person name="Dolan L."/>
            <person name="Kohara Y."/>
            <person name="Sugano S."/>
            <person name="Fujiyama A."/>
            <person name="Delaux P.-M."/>
            <person name="Quint M."/>
            <person name="TheiBen G."/>
            <person name="Hagemann M."/>
            <person name="Harholt J."/>
            <person name="Dunand C."/>
            <person name="Zachgo S."/>
            <person name="Langdale J."/>
            <person name="Maumus F."/>
            <person name="Straeten D.V.D."/>
            <person name="Gould S.B."/>
            <person name="Rensing S.A."/>
        </authorList>
    </citation>
    <scope>NUCLEOTIDE SEQUENCE [LARGE SCALE GENOMIC DNA]</scope>
    <source>
        <strain evidence="4 5">S276</strain>
    </source>
</reference>
<evidence type="ECO:0000259" key="3">
    <source>
        <dbReference type="Pfam" id="PF00149"/>
    </source>
</evidence>
<dbReference type="OrthoDB" id="783096at2759"/>
<evidence type="ECO:0000256" key="2">
    <source>
        <dbReference type="SAM" id="SignalP"/>
    </source>
</evidence>
<dbReference type="Gramene" id="GBG81338">
    <property type="protein sequence ID" value="GBG81338"/>
    <property type="gene ID" value="CBR_g32012"/>
</dbReference>
<feature type="signal peptide" evidence="2">
    <location>
        <begin position="1"/>
        <end position="36"/>
    </location>
</feature>
<protein>
    <recommendedName>
        <fullName evidence="3">Calcineurin-like phosphoesterase domain-containing protein</fullName>
    </recommendedName>
</protein>
<feature type="chain" id="PRO_5017234287" description="Calcineurin-like phosphoesterase domain-containing protein" evidence="2">
    <location>
        <begin position="37"/>
        <end position="496"/>
    </location>
</feature>
<dbReference type="EMBL" id="BFEA01000371">
    <property type="protein sequence ID" value="GBG81338.1"/>
    <property type="molecule type" value="Genomic_DNA"/>
</dbReference>
<sequence>MGPLKSSRWGSPWRVLHAVLFLSLCFALATSGAVQALRFRADGTFKILQIADMHYENGEQTPCSDIPESWEATCSDLNTTSFVQRLIASEDPDLIVFSGDNIMSGSLDAVASMNAAFAPAIDAGKPWAAVLGNHDQEADLDRLGVIAYASGLPMTLTKLNPGCHVASDCKPVKGNFSINGRQVSQDFRQCVSDGPSEDLPVAFRCGVGASKGPAAAAGAAEQQVGGVSPGLLPVVEGWGNYHLVVNGPLGSKSESRVAAVLYLLDSGDYTKLPDIGKYDWIRPGQQLWMKSVAAQLMALVVDGEDAPIGLAYFHIPVPEFERAWESSAKTGVKQEVVSSAVVNSGFFTAMLETQHIKASFVGHDHINDYCGSFRGMKLCYAGGTGYHAYGKVGWPRRARVVLLRMGEGVVGSERNSQVEEIWSWKRLDDGVGHDGMSDIDRELLWGKGVDVEGSGTSAESGPGTEQDELDMPGYDNAGDMPDGPNEEMHAVGSLGS</sequence>